<keyword evidence="2 4" id="KW-0479">Metal-binding</keyword>
<dbReference type="InterPro" id="IPR009056">
    <property type="entry name" value="Cyt_c-like_dom"/>
</dbReference>
<sequence>MINYKIVSKRIAIIISALIGLMAAVFIGLYFFNKNPKILQKSERTITIWQPRNVEEDMANSFIMPDVKYGYELLTQTQKYLGPQAENPKMRLSGNNLKCTSCHLDAGNRPGSGSWAGVTQRYPSFRGRSNAMGTIQDRINGCMERSMNGQKIDIDSREMRAMVAYMDWLSEGIPEDEVKKVSGYTKLDPPNTAVDLNKGQQIFTKHCIECHQEDGQGLKHEDFKDGYVYPPLWGDDTFNDGAGMHRVLTAAQFIKANMPYLLASREKPVLTDEEAYHVAGYINSFKRPEKANKEKDYPDLKLKPVSTPYGPWEDNFTAEQHKYGPFPPIIAYYKEKFDLKKSK</sequence>
<comment type="caution">
    <text evidence="7">The sequence shown here is derived from an EMBL/GenBank/DDBJ whole genome shotgun (WGS) entry which is preliminary data.</text>
</comment>
<evidence type="ECO:0000256" key="4">
    <source>
        <dbReference type="PROSITE-ProRule" id="PRU00433"/>
    </source>
</evidence>
<dbReference type="SUPFAM" id="SSF46626">
    <property type="entry name" value="Cytochrome c"/>
    <property type="match status" value="2"/>
</dbReference>
<gene>
    <name evidence="7" type="ORF">BXY82_2700</name>
</gene>
<dbReference type="Proteomes" id="UP000294689">
    <property type="component" value="Unassembled WGS sequence"/>
</dbReference>
<evidence type="ECO:0000256" key="2">
    <source>
        <dbReference type="ARBA" id="ARBA00022723"/>
    </source>
</evidence>
<dbReference type="OrthoDB" id="9779283at2"/>
<keyword evidence="5" id="KW-0812">Transmembrane</keyword>
<keyword evidence="5" id="KW-1133">Transmembrane helix</keyword>
<dbReference type="GO" id="GO:0020037">
    <property type="term" value="F:heme binding"/>
    <property type="evidence" value="ECO:0007669"/>
    <property type="project" value="InterPro"/>
</dbReference>
<keyword evidence="3 4" id="KW-0408">Iron</keyword>
<dbReference type="AlphaFoldDB" id="A0A4R7PKP1"/>
<evidence type="ECO:0000256" key="1">
    <source>
        <dbReference type="ARBA" id="ARBA00022617"/>
    </source>
</evidence>
<dbReference type="InterPro" id="IPR036909">
    <property type="entry name" value="Cyt_c-like_dom_sf"/>
</dbReference>
<evidence type="ECO:0000256" key="3">
    <source>
        <dbReference type="ARBA" id="ARBA00023004"/>
    </source>
</evidence>
<dbReference type="EMBL" id="SOBW01000009">
    <property type="protein sequence ID" value="TDU34381.1"/>
    <property type="molecule type" value="Genomic_DNA"/>
</dbReference>
<dbReference type="Gene3D" id="1.10.760.10">
    <property type="entry name" value="Cytochrome c-like domain"/>
    <property type="match status" value="2"/>
</dbReference>
<evidence type="ECO:0000259" key="6">
    <source>
        <dbReference type="PROSITE" id="PS51007"/>
    </source>
</evidence>
<evidence type="ECO:0000313" key="7">
    <source>
        <dbReference type="EMBL" id="TDU34381.1"/>
    </source>
</evidence>
<dbReference type="PROSITE" id="PS51007">
    <property type="entry name" value="CYTC"/>
    <property type="match status" value="1"/>
</dbReference>
<name>A0A4R7PKP1_9FLAO</name>
<keyword evidence="1 4" id="KW-0349">Heme</keyword>
<dbReference type="PANTHER" id="PTHR35008:SF9">
    <property type="entry name" value="CYTOCHROME C DOMAIN-CONTAINING PROTEIN"/>
    <property type="match status" value="1"/>
</dbReference>
<keyword evidence="5" id="KW-0472">Membrane</keyword>
<proteinExistence type="predicted"/>
<dbReference type="PANTHER" id="PTHR35008">
    <property type="entry name" value="BLL4482 PROTEIN-RELATED"/>
    <property type="match status" value="1"/>
</dbReference>
<reference evidence="7 8" key="1">
    <citation type="submission" date="2019-03" db="EMBL/GenBank/DDBJ databases">
        <title>Genomic Encyclopedia of Archaeal and Bacterial Type Strains, Phase II (KMG-II): from individual species to whole genera.</title>
        <authorList>
            <person name="Goeker M."/>
        </authorList>
    </citation>
    <scope>NUCLEOTIDE SEQUENCE [LARGE SCALE GENOMIC DNA]</scope>
    <source>
        <strain evidence="7 8">DSM 28135</strain>
    </source>
</reference>
<feature type="transmembrane region" description="Helical" evidence="5">
    <location>
        <begin position="12"/>
        <end position="32"/>
    </location>
</feature>
<accession>A0A4R7PKP1</accession>
<keyword evidence="8" id="KW-1185">Reference proteome</keyword>
<dbReference type="RefSeq" id="WP_133758718.1">
    <property type="nucleotide sequence ID" value="NZ_SOBW01000009.1"/>
</dbReference>
<dbReference type="GO" id="GO:0009055">
    <property type="term" value="F:electron transfer activity"/>
    <property type="evidence" value="ECO:0007669"/>
    <property type="project" value="InterPro"/>
</dbReference>
<dbReference type="Pfam" id="PF21342">
    <property type="entry name" value="SoxA-TsdA_cyt-c"/>
    <property type="match status" value="1"/>
</dbReference>
<organism evidence="7 8">
    <name type="scientific">Gelidibacter sediminis</name>
    <dbReference type="NCBI Taxonomy" id="1608710"/>
    <lineage>
        <taxon>Bacteria</taxon>
        <taxon>Pseudomonadati</taxon>
        <taxon>Bacteroidota</taxon>
        <taxon>Flavobacteriia</taxon>
        <taxon>Flavobacteriales</taxon>
        <taxon>Flavobacteriaceae</taxon>
        <taxon>Gelidibacter</taxon>
    </lineage>
</organism>
<feature type="domain" description="Cytochrome c" evidence="6">
    <location>
        <begin position="194"/>
        <end position="286"/>
    </location>
</feature>
<dbReference type="GO" id="GO:0046872">
    <property type="term" value="F:metal ion binding"/>
    <property type="evidence" value="ECO:0007669"/>
    <property type="project" value="UniProtKB-KW"/>
</dbReference>
<dbReference type="InterPro" id="IPR051459">
    <property type="entry name" value="Cytochrome_c-type_DH"/>
</dbReference>
<evidence type="ECO:0000313" key="8">
    <source>
        <dbReference type="Proteomes" id="UP000294689"/>
    </source>
</evidence>
<evidence type="ECO:0000256" key="5">
    <source>
        <dbReference type="SAM" id="Phobius"/>
    </source>
</evidence>
<protein>
    <submittedName>
        <fullName evidence="7">Thiosulfate dehydrogenase</fullName>
    </submittedName>
</protein>
<dbReference type="Pfam" id="PF00034">
    <property type="entry name" value="Cytochrom_C"/>
    <property type="match status" value="1"/>
</dbReference>